<dbReference type="AlphaFoldDB" id="A0A2G5I7V4"/>
<dbReference type="PANTHER" id="PTHR21483">
    <property type="entry name" value="RNA POLYMERASE II-ASSOCIATED PROTEIN 1"/>
    <property type="match status" value="1"/>
</dbReference>
<organism evidence="5 7">
    <name type="scientific">Cercospora beticola</name>
    <name type="common">Sugarbeet leaf spot fungus</name>
    <dbReference type="NCBI Taxonomy" id="122368"/>
    <lineage>
        <taxon>Eukaryota</taxon>
        <taxon>Fungi</taxon>
        <taxon>Dikarya</taxon>
        <taxon>Ascomycota</taxon>
        <taxon>Pezizomycotina</taxon>
        <taxon>Dothideomycetes</taxon>
        <taxon>Dothideomycetidae</taxon>
        <taxon>Mycosphaerellales</taxon>
        <taxon>Mycosphaerellaceae</taxon>
        <taxon>Cercospora</taxon>
    </lineage>
</organism>
<feature type="region of interest" description="Disordered" evidence="2">
    <location>
        <begin position="152"/>
        <end position="220"/>
    </location>
</feature>
<dbReference type="EMBL" id="LKMD01000100">
    <property type="protein sequence ID" value="PIB00936.1"/>
    <property type="molecule type" value="Genomic_DNA"/>
</dbReference>
<protein>
    <submittedName>
        <fullName evidence="5">RNA polymerase II-associated protein rba50</fullName>
    </submittedName>
</protein>
<comment type="similarity">
    <text evidence="1">Belongs to the RPAP1 family.</text>
</comment>
<name>A0A2G5I7V4_CERBT</name>
<dbReference type="EMBL" id="CP134185">
    <property type="protein sequence ID" value="WPA97728.1"/>
    <property type="molecule type" value="Genomic_DNA"/>
</dbReference>
<feature type="domain" description="RPAP1 C-terminal" evidence="3">
    <location>
        <begin position="289"/>
        <end position="356"/>
    </location>
</feature>
<evidence type="ECO:0000313" key="7">
    <source>
        <dbReference type="Proteomes" id="UP000230605"/>
    </source>
</evidence>
<dbReference type="Proteomes" id="UP000230605">
    <property type="component" value="Chromosome 1"/>
</dbReference>
<evidence type="ECO:0000313" key="5">
    <source>
        <dbReference type="EMBL" id="PIB00936.1"/>
    </source>
</evidence>
<dbReference type="Pfam" id="PF08620">
    <property type="entry name" value="RPAP1_C"/>
    <property type="match status" value="1"/>
</dbReference>
<reference evidence="6 8" key="2">
    <citation type="submission" date="2023-09" db="EMBL/GenBank/DDBJ databases">
        <title>Complete-Gapless Cercospora beticola genome.</title>
        <authorList>
            <person name="Wyatt N.A."/>
            <person name="Spanner R.E."/>
            <person name="Bolton M.D."/>
        </authorList>
    </citation>
    <scope>NUCLEOTIDE SEQUENCE [LARGE SCALE GENOMIC DNA]</scope>
    <source>
        <strain evidence="6">Cb09-40</strain>
    </source>
</reference>
<evidence type="ECO:0000313" key="6">
    <source>
        <dbReference type="EMBL" id="WPA97728.1"/>
    </source>
</evidence>
<dbReference type="Proteomes" id="UP001302367">
    <property type="component" value="Chromosome 2"/>
</dbReference>
<feature type="domain" description="RPAP1 N-terminal" evidence="4">
    <location>
        <begin position="108"/>
        <end position="150"/>
    </location>
</feature>
<reference evidence="5 7" key="1">
    <citation type="submission" date="2015-10" db="EMBL/GenBank/DDBJ databases">
        <title>The cercosporin biosynthetic gene cluster was horizontally transferred to several fungal lineages and shown to be expanded in Cercospora beticola based on microsynteny with recipient genomes.</title>
        <authorList>
            <person name="De Jonge R."/>
            <person name="Ebert M.K."/>
            <person name="Suttle J.C."/>
            <person name="Jurick Ii W.M."/>
            <person name="Secor G.A."/>
            <person name="Thomma B.P."/>
            <person name="Van De Peer Y."/>
            <person name="Bolton M.D."/>
        </authorList>
    </citation>
    <scope>NUCLEOTIDE SEQUENCE [LARGE SCALE GENOMIC DNA]</scope>
    <source>
        <strain evidence="5 7">09-40</strain>
    </source>
</reference>
<dbReference type="InterPro" id="IPR039913">
    <property type="entry name" value="RPAP1/Rba50"/>
</dbReference>
<dbReference type="InterPro" id="IPR013929">
    <property type="entry name" value="RPAP1_C"/>
</dbReference>
<dbReference type="PANTHER" id="PTHR21483:SF18">
    <property type="entry name" value="RNA POLYMERASE II-ASSOCIATED PROTEIN 1"/>
    <property type="match status" value="1"/>
</dbReference>
<dbReference type="Pfam" id="PF08621">
    <property type="entry name" value="RPAP1_N"/>
    <property type="match status" value="1"/>
</dbReference>
<feature type="compositionally biased region" description="Polar residues" evidence="2">
    <location>
        <begin position="71"/>
        <end position="88"/>
    </location>
</feature>
<evidence type="ECO:0000313" key="8">
    <source>
        <dbReference type="Proteomes" id="UP001302367"/>
    </source>
</evidence>
<feature type="compositionally biased region" description="Acidic residues" evidence="2">
    <location>
        <begin position="203"/>
        <end position="212"/>
    </location>
</feature>
<dbReference type="GO" id="GO:0006366">
    <property type="term" value="P:transcription by RNA polymerase II"/>
    <property type="evidence" value="ECO:0007669"/>
    <property type="project" value="InterPro"/>
</dbReference>
<proteinExistence type="inferred from homology"/>
<sequence>MFRGEKVHIDLGSDSENDTAQKPNILPGAFVGDVLERAPAAPKPPSAPALKSKSGFPGHQKRNVVSRFKQQKSSTPAAESKQQSSSISRTDKDASSGKPKSWEEGEKERIDRENNDKLAAMSAEEIEEERRELMNQFSPALLQRLLMRGDVASGSEETDLSLLPGEIRERPSEAPLPAPDAVEIGVPDVKPREKPAKSVAFAEEPEFEDANGQEDVKPQEEEVLPHDSVHFPRPDQPPALDPSSDTFLEDLYQKYFPSLPSDPDKLEWMQTSSAKNTYDPSADALNAGDVRFSFRGDIIPPSKAKEIPVTLGLHHHGDAPEAAGYTIAELAHLARSSYPAQRCISFQTLGRILYKLSKGEFGDPGEPEHVLAGDVVEGPEDTFGELARGLWREVERLQVIQILVDESEGRGVDGGKHMSAKAYATEAVWLWRKGGGRRWDAK</sequence>
<evidence type="ECO:0000259" key="4">
    <source>
        <dbReference type="Pfam" id="PF08621"/>
    </source>
</evidence>
<accession>A0A2G5I7V4</accession>
<feature type="region of interest" description="Disordered" evidence="2">
    <location>
        <begin position="1"/>
        <end position="131"/>
    </location>
</feature>
<evidence type="ECO:0000259" key="3">
    <source>
        <dbReference type="Pfam" id="PF08620"/>
    </source>
</evidence>
<evidence type="ECO:0000256" key="1">
    <source>
        <dbReference type="ARBA" id="ARBA00009953"/>
    </source>
</evidence>
<feature type="compositionally biased region" description="Basic and acidic residues" evidence="2">
    <location>
        <begin position="1"/>
        <end position="11"/>
    </location>
</feature>
<feature type="compositionally biased region" description="Basic and acidic residues" evidence="2">
    <location>
        <begin position="89"/>
        <end position="116"/>
    </location>
</feature>
<gene>
    <name evidence="5" type="ORF">CB0940_02140</name>
    <name evidence="6" type="ORF">RHO25_002339</name>
</gene>
<dbReference type="InterPro" id="IPR013930">
    <property type="entry name" value="RPAP1_N"/>
</dbReference>
<evidence type="ECO:0000256" key="2">
    <source>
        <dbReference type="SAM" id="MobiDB-lite"/>
    </source>
</evidence>
<keyword evidence="8" id="KW-1185">Reference proteome</keyword>
<dbReference type="OrthoDB" id="348201at2759"/>